<keyword evidence="2" id="KW-1185">Reference proteome</keyword>
<dbReference type="EMBL" id="ML170441">
    <property type="protein sequence ID" value="TDL13881.1"/>
    <property type="molecule type" value="Genomic_DNA"/>
</dbReference>
<dbReference type="VEuPathDB" id="FungiDB:BD410DRAFT_797452"/>
<sequence>MQGAVGIVACSFGVAVLVHAPANVAHPLGRRQWSPPLFIGLKSEAPLHGWAKQIFSLRVMNSALMEENRGQRRKETGMWG</sequence>
<accession>A0A4Y7PFQ5</accession>
<feature type="non-terminal residue" evidence="1">
    <location>
        <position position="80"/>
    </location>
</feature>
<reference evidence="1 2" key="1">
    <citation type="submission" date="2018-06" db="EMBL/GenBank/DDBJ databases">
        <title>A transcriptomic atlas of mushroom development highlights an independent origin of complex multicellularity.</title>
        <authorList>
            <consortium name="DOE Joint Genome Institute"/>
            <person name="Krizsan K."/>
            <person name="Almasi E."/>
            <person name="Merenyi Z."/>
            <person name="Sahu N."/>
            <person name="Viragh M."/>
            <person name="Koszo T."/>
            <person name="Mondo S."/>
            <person name="Kiss B."/>
            <person name="Balint B."/>
            <person name="Kues U."/>
            <person name="Barry K."/>
            <person name="Hegedus J.C."/>
            <person name="Henrissat B."/>
            <person name="Johnson J."/>
            <person name="Lipzen A."/>
            <person name="Ohm R."/>
            <person name="Nagy I."/>
            <person name="Pangilinan J."/>
            <person name="Yan J."/>
            <person name="Xiong Y."/>
            <person name="Grigoriev I.V."/>
            <person name="Hibbett D.S."/>
            <person name="Nagy L.G."/>
        </authorList>
    </citation>
    <scope>NUCLEOTIDE SEQUENCE [LARGE SCALE GENOMIC DNA]</scope>
    <source>
        <strain evidence="1 2">SZMC22713</strain>
    </source>
</reference>
<organism evidence="1 2">
    <name type="scientific">Rickenella mellea</name>
    <dbReference type="NCBI Taxonomy" id="50990"/>
    <lineage>
        <taxon>Eukaryota</taxon>
        <taxon>Fungi</taxon>
        <taxon>Dikarya</taxon>
        <taxon>Basidiomycota</taxon>
        <taxon>Agaricomycotina</taxon>
        <taxon>Agaricomycetes</taxon>
        <taxon>Hymenochaetales</taxon>
        <taxon>Rickenellaceae</taxon>
        <taxon>Rickenella</taxon>
    </lineage>
</organism>
<evidence type="ECO:0000313" key="1">
    <source>
        <dbReference type="EMBL" id="TDL13881.1"/>
    </source>
</evidence>
<name>A0A4Y7PFQ5_9AGAM</name>
<proteinExistence type="predicted"/>
<evidence type="ECO:0000313" key="2">
    <source>
        <dbReference type="Proteomes" id="UP000294933"/>
    </source>
</evidence>
<dbReference type="Proteomes" id="UP000294933">
    <property type="component" value="Unassembled WGS sequence"/>
</dbReference>
<dbReference type="AlphaFoldDB" id="A0A4Y7PFQ5"/>
<gene>
    <name evidence="1" type="ORF">BD410DRAFT_797452</name>
</gene>
<protein>
    <submittedName>
        <fullName evidence="1">Uncharacterized protein</fullName>
    </submittedName>
</protein>